<evidence type="ECO:0000259" key="15">
    <source>
        <dbReference type="Pfam" id="PF11838"/>
    </source>
</evidence>
<evidence type="ECO:0000256" key="13">
    <source>
        <dbReference type="ARBA" id="ARBA00031533"/>
    </source>
</evidence>
<dbReference type="GO" id="GO:0070006">
    <property type="term" value="F:metalloaminopeptidase activity"/>
    <property type="evidence" value="ECO:0007669"/>
    <property type="project" value="TreeGrafter"/>
</dbReference>
<dbReference type="GO" id="GO:0016020">
    <property type="term" value="C:membrane"/>
    <property type="evidence" value="ECO:0007669"/>
    <property type="project" value="TreeGrafter"/>
</dbReference>
<dbReference type="EMBL" id="PVTI01000015">
    <property type="protein sequence ID" value="PRY57552.1"/>
    <property type="molecule type" value="Genomic_DNA"/>
</dbReference>
<comment type="caution">
    <text evidence="17">The sequence shown here is derived from an EMBL/GenBank/DDBJ whole genome shotgun (WGS) entry which is preliminary data.</text>
</comment>
<dbReference type="Pfam" id="PF17900">
    <property type="entry name" value="Peptidase_M1_N"/>
    <property type="match status" value="1"/>
</dbReference>
<dbReference type="GO" id="GO:0006508">
    <property type="term" value="P:proteolysis"/>
    <property type="evidence" value="ECO:0007669"/>
    <property type="project" value="UniProtKB-KW"/>
</dbReference>
<evidence type="ECO:0000256" key="2">
    <source>
        <dbReference type="ARBA" id="ARBA00001947"/>
    </source>
</evidence>
<comment type="cofactor">
    <cofactor evidence="2">
        <name>Zn(2+)</name>
        <dbReference type="ChEBI" id="CHEBI:29105"/>
    </cofactor>
</comment>
<dbReference type="InterPro" id="IPR042097">
    <property type="entry name" value="Aminopeptidase_N-like_N_sf"/>
</dbReference>
<dbReference type="GO" id="GO:0042277">
    <property type="term" value="F:peptide binding"/>
    <property type="evidence" value="ECO:0007669"/>
    <property type="project" value="TreeGrafter"/>
</dbReference>
<dbReference type="InterPro" id="IPR014782">
    <property type="entry name" value="Peptidase_M1_dom"/>
</dbReference>
<reference evidence="17 18" key="1">
    <citation type="submission" date="2018-03" db="EMBL/GenBank/DDBJ databases">
        <title>Genomic Encyclopedia of Archaeal and Bacterial Type Strains, Phase II (KMG-II): from individual species to whole genera.</title>
        <authorList>
            <person name="Goeker M."/>
        </authorList>
    </citation>
    <scope>NUCLEOTIDE SEQUENCE [LARGE SCALE GENOMIC DNA]</scope>
    <source>
        <strain evidence="17 18">ATCC BAA-1496</strain>
    </source>
</reference>
<dbReference type="InterPro" id="IPR012778">
    <property type="entry name" value="Pept_M1_aminopeptidase"/>
</dbReference>
<dbReference type="OrthoDB" id="100605at2"/>
<name>A0A2T0UI18_9MICO</name>
<proteinExistence type="inferred from homology"/>
<evidence type="ECO:0000256" key="4">
    <source>
        <dbReference type="ARBA" id="ARBA00012564"/>
    </source>
</evidence>
<keyword evidence="18" id="KW-1185">Reference proteome</keyword>
<evidence type="ECO:0000313" key="18">
    <source>
        <dbReference type="Proteomes" id="UP000237822"/>
    </source>
</evidence>
<dbReference type="GO" id="GO:0016285">
    <property type="term" value="F:alanyl aminopeptidase activity"/>
    <property type="evidence" value="ECO:0007669"/>
    <property type="project" value="UniProtKB-EC"/>
</dbReference>
<keyword evidence="11" id="KW-0482">Metalloprotease</keyword>
<comment type="similarity">
    <text evidence="3">Belongs to the peptidase M1 family.</text>
</comment>
<dbReference type="Gene3D" id="2.60.40.1730">
    <property type="entry name" value="tricorn interacting facor f3 domain"/>
    <property type="match status" value="1"/>
</dbReference>
<dbReference type="Proteomes" id="UP000237822">
    <property type="component" value="Unassembled WGS sequence"/>
</dbReference>
<dbReference type="EC" id="3.4.11.2" evidence="4"/>
<dbReference type="InterPro" id="IPR045357">
    <property type="entry name" value="Aminopeptidase_N-like_N"/>
</dbReference>
<evidence type="ECO:0000256" key="3">
    <source>
        <dbReference type="ARBA" id="ARBA00010136"/>
    </source>
</evidence>
<evidence type="ECO:0000256" key="5">
    <source>
        <dbReference type="ARBA" id="ARBA00015611"/>
    </source>
</evidence>
<evidence type="ECO:0000256" key="1">
    <source>
        <dbReference type="ARBA" id="ARBA00000098"/>
    </source>
</evidence>
<dbReference type="SUPFAM" id="SSF63737">
    <property type="entry name" value="Leukotriene A4 hydrolase N-terminal domain"/>
    <property type="match status" value="1"/>
</dbReference>
<organism evidence="17 18">
    <name type="scientific">Knoellia remsis</name>
    <dbReference type="NCBI Taxonomy" id="407159"/>
    <lineage>
        <taxon>Bacteria</taxon>
        <taxon>Bacillati</taxon>
        <taxon>Actinomycetota</taxon>
        <taxon>Actinomycetes</taxon>
        <taxon>Micrococcales</taxon>
        <taxon>Intrasporangiaceae</taxon>
        <taxon>Knoellia</taxon>
    </lineage>
</organism>
<dbReference type="GO" id="GO:0005615">
    <property type="term" value="C:extracellular space"/>
    <property type="evidence" value="ECO:0007669"/>
    <property type="project" value="TreeGrafter"/>
</dbReference>
<evidence type="ECO:0000256" key="7">
    <source>
        <dbReference type="ARBA" id="ARBA00022670"/>
    </source>
</evidence>
<protein>
    <recommendedName>
        <fullName evidence="5">Aminopeptidase N</fullName>
        <ecNumber evidence="4">3.4.11.2</ecNumber>
    </recommendedName>
    <alternativeName>
        <fullName evidence="12">Alanine aminopeptidase</fullName>
    </alternativeName>
    <alternativeName>
        <fullName evidence="13">Lysyl aminopeptidase</fullName>
    </alternativeName>
</protein>
<dbReference type="GO" id="GO:0005737">
    <property type="term" value="C:cytoplasm"/>
    <property type="evidence" value="ECO:0007669"/>
    <property type="project" value="TreeGrafter"/>
</dbReference>
<gene>
    <name evidence="17" type="ORF">BCF74_11567</name>
</gene>
<dbReference type="GO" id="GO:0008270">
    <property type="term" value="F:zinc ion binding"/>
    <property type="evidence" value="ECO:0007669"/>
    <property type="project" value="InterPro"/>
</dbReference>
<keyword evidence="10" id="KW-0862">Zinc</keyword>
<dbReference type="PRINTS" id="PR00756">
    <property type="entry name" value="ALADIPTASE"/>
</dbReference>
<keyword evidence="6 17" id="KW-0031">Aminopeptidase</keyword>
<evidence type="ECO:0000256" key="9">
    <source>
        <dbReference type="ARBA" id="ARBA00022801"/>
    </source>
</evidence>
<dbReference type="InterPro" id="IPR024571">
    <property type="entry name" value="ERAP1-like_C_dom"/>
</dbReference>
<dbReference type="PANTHER" id="PTHR11533">
    <property type="entry name" value="PROTEASE M1 ZINC METALLOPROTEASE"/>
    <property type="match status" value="1"/>
</dbReference>
<dbReference type="GO" id="GO:0043171">
    <property type="term" value="P:peptide catabolic process"/>
    <property type="evidence" value="ECO:0007669"/>
    <property type="project" value="TreeGrafter"/>
</dbReference>
<keyword evidence="8" id="KW-0479">Metal-binding</keyword>
<evidence type="ECO:0000256" key="10">
    <source>
        <dbReference type="ARBA" id="ARBA00022833"/>
    </source>
</evidence>
<evidence type="ECO:0000256" key="12">
    <source>
        <dbReference type="ARBA" id="ARBA00029811"/>
    </source>
</evidence>
<dbReference type="InterPro" id="IPR050344">
    <property type="entry name" value="Peptidase_M1_aminopeptidases"/>
</dbReference>
<feature type="domain" description="ERAP1-like C-terminal" evidence="15">
    <location>
        <begin position="517"/>
        <end position="822"/>
    </location>
</feature>
<sequence>MDDELSEDLWQARAVPSLTRDEARQRAQLITVDRMEVDLDLDRGAEHFGSTTRITFSCNEPGAATFLDLRPVSCERIELNGTPIDPATITDGRLPLADLRAENTVEVVATMAYSHDGQGLHRSHDPADGEDYVYGHLFLDAAPTVFACFDQPDLKAPYSVTVRAPETWVVVGNGRATRADDNLWRLSETLPLATYFVTVCAGPYVSLHDSHDGIELGIHARRSLQGELERHAPQMFEVTKQSFDHFHSTFDVRYPFGDYDQVFVPEFNAGAMENPGCVTFRDQMLFRGAATREQVLQRSNTISHEMAHMWFGDLVTMRWWDDLWLNESFAEFMAYTATSTATEFTDSWVEFGIARKQWGYAAERAPSTHPVAGSPAPDAHSALENFDGISYAKGASVLRQLVAHVGKDAFDAGVTAYLRSHAHGNGELAEFLAAMEQASGRDLGDWSRAWLETAGVDVLAVDRDGTLTRTTPSQYPADRVHTLDVAGFTDGAQVFRTDVVLEGPSAQVGLDAAAAVVVPNAGDLTWAQVDLDETTRGNLARELPMIEDPVARGVLWGAVLTGTYRGTVDPRFALDVAAEAWAGESDDALLSRVALALTDRIVPTFLAEGEVTPARARLAEAAAGVLDRVEPGSARALVAARVLAATTTDETVLRGWLDGRDLPVGLDGDTDFRWLVVHALARLGLADDALIEAAEASDRTLTGRLGGLTARAARPGTPDKEWAWRELTTNRDRSNYELNALATGFWSSGSVETLRPYAARYVDDIPHLAQWVGADALDRVAALAFPSRVVEPETVELVRAAMARPDVTAGVRRSMGDELSKLEEALASRARWA</sequence>
<dbReference type="InterPro" id="IPR001930">
    <property type="entry name" value="Peptidase_M1"/>
</dbReference>
<evidence type="ECO:0000259" key="16">
    <source>
        <dbReference type="Pfam" id="PF17900"/>
    </source>
</evidence>
<dbReference type="CDD" id="cd09602">
    <property type="entry name" value="M1_APN"/>
    <property type="match status" value="1"/>
</dbReference>
<dbReference type="Pfam" id="PF11838">
    <property type="entry name" value="ERAP1_C"/>
    <property type="match status" value="1"/>
</dbReference>
<dbReference type="SUPFAM" id="SSF55486">
    <property type="entry name" value="Metalloproteases ('zincins'), catalytic domain"/>
    <property type="match status" value="1"/>
</dbReference>
<feature type="domain" description="Aminopeptidase N-like N-terminal" evidence="16">
    <location>
        <begin position="115"/>
        <end position="195"/>
    </location>
</feature>
<evidence type="ECO:0000256" key="8">
    <source>
        <dbReference type="ARBA" id="ARBA00022723"/>
    </source>
</evidence>
<evidence type="ECO:0000259" key="14">
    <source>
        <dbReference type="Pfam" id="PF01433"/>
    </source>
</evidence>
<dbReference type="Gene3D" id="1.10.390.10">
    <property type="entry name" value="Neutral Protease Domain 2"/>
    <property type="match status" value="1"/>
</dbReference>
<dbReference type="NCBIfam" id="TIGR02412">
    <property type="entry name" value="pepN_strep_liv"/>
    <property type="match status" value="1"/>
</dbReference>
<keyword evidence="9" id="KW-0378">Hydrolase</keyword>
<evidence type="ECO:0000256" key="11">
    <source>
        <dbReference type="ARBA" id="ARBA00023049"/>
    </source>
</evidence>
<dbReference type="Pfam" id="PF01433">
    <property type="entry name" value="Peptidase_M1"/>
    <property type="match status" value="1"/>
</dbReference>
<evidence type="ECO:0000313" key="17">
    <source>
        <dbReference type="EMBL" id="PRY57552.1"/>
    </source>
</evidence>
<dbReference type="AlphaFoldDB" id="A0A2T0UI18"/>
<accession>A0A2T0UI18</accession>
<feature type="domain" description="Peptidase M1 membrane alanine aminopeptidase" evidence="14">
    <location>
        <begin position="236"/>
        <end position="450"/>
    </location>
</feature>
<keyword evidence="7" id="KW-0645">Protease</keyword>
<evidence type="ECO:0000256" key="6">
    <source>
        <dbReference type="ARBA" id="ARBA00022438"/>
    </source>
</evidence>
<dbReference type="PANTHER" id="PTHR11533:SF174">
    <property type="entry name" value="PUROMYCIN-SENSITIVE AMINOPEPTIDASE-RELATED"/>
    <property type="match status" value="1"/>
</dbReference>
<dbReference type="InterPro" id="IPR027268">
    <property type="entry name" value="Peptidase_M4/M1_CTD_sf"/>
</dbReference>
<comment type="catalytic activity">
    <reaction evidence="1">
        <text>Release of an N-terminal amino acid, Xaa-|-Yaa- from a peptide, amide or arylamide. Xaa is preferably Ala, but may be most amino acids including Pro (slow action). When a terminal hydrophobic residue is followed by a prolyl residue, the two may be released as an intact Xaa-Pro dipeptide.</text>
        <dbReference type="EC" id="3.4.11.2"/>
    </reaction>
</comment>